<evidence type="ECO:0000313" key="3">
    <source>
        <dbReference type="Proteomes" id="UP000318801"/>
    </source>
</evidence>
<dbReference type="InterPro" id="IPR027373">
    <property type="entry name" value="RHH_dom"/>
</dbReference>
<dbReference type="Gene3D" id="1.10.3990.20">
    <property type="entry name" value="protein bp1543"/>
    <property type="match status" value="1"/>
</dbReference>
<sequence>MIRKHSVSLHGHKTSFSLEDAFFDELKIIAAKRDIALAALLREVDDDRPAEMNLSSALRLFVLATLKQQATHH</sequence>
<comment type="caution">
    <text evidence="2">The sequence shown here is derived from an EMBL/GenBank/DDBJ whole genome shotgun (WGS) entry which is preliminary data.</text>
</comment>
<feature type="domain" description="Ribbon-helix-helix" evidence="1">
    <location>
        <begin position="3"/>
        <end position="65"/>
    </location>
</feature>
<dbReference type="Proteomes" id="UP000318801">
    <property type="component" value="Unassembled WGS sequence"/>
</dbReference>
<evidence type="ECO:0000259" key="1">
    <source>
        <dbReference type="Pfam" id="PF13467"/>
    </source>
</evidence>
<dbReference type="OrthoDB" id="7477016at2"/>
<dbReference type="EMBL" id="VHLG01000001">
    <property type="protein sequence ID" value="TPW33174.1"/>
    <property type="molecule type" value="Genomic_DNA"/>
</dbReference>
<protein>
    <submittedName>
        <fullName evidence="2">Ribbon-helix-helix domain-containing protein</fullName>
    </submittedName>
</protein>
<dbReference type="Pfam" id="PF13467">
    <property type="entry name" value="RHH_4"/>
    <property type="match status" value="1"/>
</dbReference>
<proteinExistence type="predicted"/>
<accession>A0A506UIK7</accession>
<keyword evidence="3" id="KW-1185">Reference proteome</keyword>
<dbReference type="RefSeq" id="WP_141147110.1">
    <property type="nucleotide sequence ID" value="NZ_VHLG01000001.1"/>
</dbReference>
<dbReference type="InterPro" id="IPR038268">
    <property type="entry name" value="RHH_sf"/>
</dbReference>
<evidence type="ECO:0000313" key="2">
    <source>
        <dbReference type="EMBL" id="TPW33174.1"/>
    </source>
</evidence>
<name>A0A506UIK7_9HYPH</name>
<reference evidence="2 3" key="1">
    <citation type="submission" date="2019-06" db="EMBL/GenBank/DDBJ databases">
        <authorList>
            <person name="Li M."/>
        </authorList>
    </citation>
    <scope>NUCLEOTIDE SEQUENCE [LARGE SCALE GENOMIC DNA]</scope>
    <source>
        <strain evidence="2 3">BGMRC2036</strain>
    </source>
</reference>
<dbReference type="AlphaFoldDB" id="A0A506UIK7"/>
<gene>
    <name evidence="2" type="ORF">FJU08_01000</name>
</gene>
<organism evidence="2 3">
    <name type="scientific">Martelella alba</name>
    <dbReference type="NCBI Taxonomy" id="2590451"/>
    <lineage>
        <taxon>Bacteria</taxon>
        <taxon>Pseudomonadati</taxon>
        <taxon>Pseudomonadota</taxon>
        <taxon>Alphaproteobacteria</taxon>
        <taxon>Hyphomicrobiales</taxon>
        <taxon>Aurantimonadaceae</taxon>
        <taxon>Martelella</taxon>
    </lineage>
</organism>